<dbReference type="EMBL" id="FNCZ01000004">
    <property type="protein sequence ID" value="SDH82068.1"/>
    <property type="molecule type" value="Genomic_DNA"/>
</dbReference>
<dbReference type="RefSeq" id="WP_092468482.1">
    <property type="nucleotide sequence ID" value="NZ_FNCZ01000004.1"/>
</dbReference>
<reference evidence="2" key="1">
    <citation type="submission" date="2016-10" db="EMBL/GenBank/DDBJ databases">
        <authorList>
            <person name="Varghese N."/>
            <person name="Submissions S."/>
        </authorList>
    </citation>
    <scope>NUCLEOTIDE SEQUENCE [LARGE SCALE GENOMIC DNA]</scope>
    <source>
        <strain evidence="2">DSM 15363</strain>
    </source>
</reference>
<accession>A0A1G8FIX6</accession>
<name>A0A1G8FIX6_9FLAO</name>
<evidence type="ECO:0000313" key="1">
    <source>
        <dbReference type="EMBL" id="SDH82068.1"/>
    </source>
</evidence>
<evidence type="ECO:0000313" key="2">
    <source>
        <dbReference type="Proteomes" id="UP000199492"/>
    </source>
</evidence>
<keyword evidence="2" id="KW-1185">Reference proteome</keyword>
<protein>
    <submittedName>
        <fullName evidence="1">Uncharacterized protein</fullName>
    </submittedName>
</protein>
<organism evidence="1 2">
    <name type="scientific">Winogradskyella thalassocola</name>
    <dbReference type="NCBI Taxonomy" id="262004"/>
    <lineage>
        <taxon>Bacteria</taxon>
        <taxon>Pseudomonadati</taxon>
        <taxon>Bacteroidota</taxon>
        <taxon>Flavobacteriia</taxon>
        <taxon>Flavobacteriales</taxon>
        <taxon>Flavobacteriaceae</taxon>
        <taxon>Winogradskyella</taxon>
    </lineage>
</organism>
<sequence>MSGTPKDITIKYKDKYDRVTPNTVSNPDEIVLMSKQDVEDLKEFRSSLNAENVIVYNSDLDPMVTIKTGERRIRISFTSLIDSIDNTFTKTLCVAKEIPS</sequence>
<gene>
    <name evidence="1" type="ORF">SAMN04489796_104267</name>
</gene>
<proteinExistence type="predicted"/>
<dbReference type="Proteomes" id="UP000199492">
    <property type="component" value="Unassembled WGS sequence"/>
</dbReference>
<dbReference type="AlphaFoldDB" id="A0A1G8FIX6"/>